<keyword evidence="3" id="KW-1185">Reference proteome</keyword>
<sequence>MIQTERLILREYSINDAPFVFELMNSEGWLKNIGDRNIKSIEEAESYLEKNYLSNYKKYGYGPFLVSLKEDGSPIGSSGLYKRESLDFPDIGFAFLSQFFNQGYAFEASMAVMKYAKETLKLQTITGITLPTNASSIKLLKKLGLLEVGLFTYENGEELLLFSN</sequence>
<dbReference type="InterPro" id="IPR016181">
    <property type="entry name" value="Acyl_CoA_acyltransferase"/>
</dbReference>
<feature type="domain" description="N-acetyltransferase" evidence="1">
    <location>
        <begin position="7"/>
        <end position="164"/>
    </location>
</feature>
<dbReference type="PANTHER" id="PTHR43792:SF1">
    <property type="entry name" value="N-ACETYLTRANSFERASE DOMAIN-CONTAINING PROTEIN"/>
    <property type="match status" value="1"/>
</dbReference>
<dbReference type="SUPFAM" id="SSF55729">
    <property type="entry name" value="Acyl-CoA N-acyltransferases (Nat)"/>
    <property type="match status" value="1"/>
</dbReference>
<evidence type="ECO:0000313" key="3">
    <source>
        <dbReference type="Proteomes" id="UP001139461"/>
    </source>
</evidence>
<dbReference type="AlphaFoldDB" id="A0A9X1U436"/>
<gene>
    <name evidence="2" type="ORF">K8089_14230</name>
</gene>
<comment type="caution">
    <text evidence="2">The sequence shown here is derived from an EMBL/GenBank/DDBJ whole genome shotgun (WGS) entry which is preliminary data.</text>
</comment>
<dbReference type="InterPro" id="IPR000182">
    <property type="entry name" value="GNAT_dom"/>
</dbReference>
<protein>
    <submittedName>
        <fullName evidence="2">GNAT family N-acetyltransferase</fullName>
    </submittedName>
</protein>
<evidence type="ECO:0000259" key="1">
    <source>
        <dbReference type="PROSITE" id="PS51186"/>
    </source>
</evidence>
<accession>A0A9X1U436</accession>
<name>A0A9X1U436_9FLAO</name>
<dbReference type="GO" id="GO:0016747">
    <property type="term" value="F:acyltransferase activity, transferring groups other than amino-acyl groups"/>
    <property type="evidence" value="ECO:0007669"/>
    <property type="project" value="InterPro"/>
</dbReference>
<dbReference type="RefSeq" id="WP_237603964.1">
    <property type="nucleotide sequence ID" value="NZ_JAIRBA010000035.1"/>
</dbReference>
<dbReference type="EMBL" id="JAIRBA010000035">
    <property type="protein sequence ID" value="MCG2420183.1"/>
    <property type="molecule type" value="Genomic_DNA"/>
</dbReference>
<proteinExistence type="predicted"/>
<organism evidence="2 3">
    <name type="scientific">Aequorivita vitellina</name>
    <dbReference type="NCBI Taxonomy" id="2874475"/>
    <lineage>
        <taxon>Bacteria</taxon>
        <taxon>Pseudomonadati</taxon>
        <taxon>Bacteroidota</taxon>
        <taxon>Flavobacteriia</taxon>
        <taxon>Flavobacteriales</taxon>
        <taxon>Flavobacteriaceae</taxon>
        <taxon>Aequorivita</taxon>
    </lineage>
</organism>
<dbReference type="Proteomes" id="UP001139461">
    <property type="component" value="Unassembled WGS sequence"/>
</dbReference>
<dbReference type="PROSITE" id="PS51186">
    <property type="entry name" value="GNAT"/>
    <property type="match status" value="1"/>
</dbReference>
<dbReference type="PANTHER" id="PTHR43792">
    <property type="entry name" value="GNAT FAMILY, PUTATIVE (AFU_ORTHOLOGUE AFUA_3G00765)-RELATED-RELATED"/>
    <property type="match status" value="1"/>
</dbReference>
<dbReference type="InterPro" id="IPR051531">
    <property type="entry name" value="N-acetyltransferase"/>
</dbReference>
<dbReference type="Pfam" id="PF13302">
    <property type="entry name" value="Acetyltransf_3"/>
    <property type="match status" value="1"/>
</dbReference>
<reference evidence="2" key="1">
    <citation type="submission" date="2021-09" db="EMBL/GenBank/DDBJ databases">
        <title>Genome of Aequorivita sp. strain F47161.</title>
        <authorList>
            <person name="Wang Y."/>
        </authorList>
    </citation>
    <scope>NUCLEOTIDE SEQUENCE</scope>
    <source>
        <strain evidence="2">F47161</strain>
    </source>
</reference>
<dbReference type="Gene3D" id="3.40.630.30">
    <property type="match status" value="1"/>
</dbReference>
<evidence type="ECO:0000313" key="2">
    <source>
        <dbReference type="EMBL" id="MCG2420183.1"/>
    </source>
</evidence>